<accession>A0A9K3P758</accession>
<proteinExistence type="predicted"/>
<name>A0A9K3P758_9STRA</name>
<evidence type="ECO:0000313" key="3">
    <source>
        <dbReference type="EMBL" id="KAG7344664.1"/>
    </source>
</evidence>
<evidence type="ECO:0000313" key="1">
    <source>
        <dbReference type="EMBL" id="KAG7336898.1"/>
    </source>
</evidence>
<reference evidence="1" key="1">
    <citation type="journal article" date="2021" name="Sci. Rep.">
        <title>Diploid genomic architecture of Nitzschia inconspicua, an elite biomass production diatom.</title>
        <authorList>
            <person name="Oliver A."/>
            <person name="Podell S."/>
            <person name="Pinowska A."/>
            <person name="Traller J.C."/>
            <person name="Smith S.R."/>
            <person name="McClure R."/>
            <person name="Beliaev A."/>
            <person name="Bohutskyi P."/>
            <person name="Hill E.A."/>
            <person name="Rabines A."/>
            <person name="Zheng H."/>
            <person name="Allen L.Z."/>
            <person name="Kuo A."/>
            <person name="Grigoriev I.V."/>
            <person name="Allen A.E."/>
            <person name="Hazlebeck D."/>
            <person name="Allen E.E."/>
        </authorList>
    </citation>
    <scope>NUCLEOTIDE SEQUENCE</scope>
    <source>
        <strain evidence="1">Hildebrandi</strain>
    </source>
</reference>
<comment type="caution">
    <text evidence="1">The sequence shown here is derived from an EMBL/GenBank/DDBJ whole genome shotgun (WGS) entry which is preliminary data.</text>
</comment>
<evidence type="ECO:0000313" key="4">
    <source>
        <dbReference type="Proteomes" id="UP000693970"/>
    </source>
</evidence>
<dbReference type="Proteomes" id="UP000693970">
    <property type="component" value="Unassembled WGS sequence"/>
</dbReference>
<evidence type="ECO:0000313" key="2">
    <source>
        <dbReference type="EMBL" id="KAG7337048.1"/>
    </source>
</evidence>
<sequence length="336" mass="37663">MYCRKGSSIEVGGRWQVAEPQPHYTTTVRKSVQKMSTTETTVATGPTCTVTCKCHKVTVTFASERPKKCVECCCCDCKAAVEWCLHQQQKGIDPPVAMTAIVQKPVSLLFVDNDILKIETRRDDNSSSSNGSISSSSNGIFELMKLRPGAGSLRILSKCCQSIMMVLHPLYLRNRIALMPDAVGKITYKDQTNNPIPVSLRMQTKFWNVDTMGELPELPRMDQVHSINTETKELDRIPVPTTASDQPTWFFTSGMVPFMMYPLPTRQGFTARTLIDVYVNKKDDVRILNILEPTIPGYFQTNKGGTLSFTFKNPFYKGDDGDTPKETKTNAETLEY</sequence>
<dbReference type="EMBL" id="JAGRRH010000103">
    <property type="protein sequence ID" value="KAG7336898.1"/>
    <property type="molecule type" value="Genomic_DNA"/>
</dbReference>
<organism evidence="1 4">
    <name type="scientific">Nitzschia inconspicua</name>
    <dbReference type="NCBI Taxonomy" id="303405"/>
    <lineage>
        <taxon>Eukaryota</taxon>
        <taxon>Sar</taxon>
        <taxon>Stramenopiles</taxon>
        <taxon>Ochrophyta</taxon>
        <taxon>Bacillariophyta</taxon>
        <taxon>Bacillariophyceae</taxon>
        <taxon>Bacillariophycidae</taxon>
        <taxon>Bacillariales</taxon>
        <taxon>Bacillariaceae</taxon>
        <taxon>Nitzschia</taxon>
    </lineage>
</organism>
<dbReference type="EMBL" id="JAGRRH010000022">
    <property type="protein sequence ID" value="KAG7344664.1"/>
    <property type="molecule type" value="Genomic_DNA"/>
</dbReference>
<protein>
    <submittedName>
        <fullName evidence="1">Uncharacterized protein</fullName>
    </submittedName>
</protein>
<gene>
    <name evidence="2" type="ORF">IV203_022812</name>
    <name evidence="3" type="ORF">IV203_032195</name>
    <name evidence="1" type="ORF">IV203_033496</name>
</gene>
<dbReference type="AlphaFoldDB" id="A0A9K3P758"/>
<reference evidence="1" key="2">
    <citation type="submission" date="2021-04" db="EMBL/GenBank/DDBJ databases">
        <authorList>
            <person name="Podell S."/>
        </authorList>
    </citation>
    <scope>NUCLEOTIDE SEQUENCE</scope>
    <source>
        <strain evidence="1">Hildebrandi</strain>
    </source>
</reference>
<dbReference type="EMBL" id="JAGRRH010000097">
    <property type="protein sequence ID" value="KAG7337048.1"/>
    <property type="molecule type" value="Genomic_DNA"/>
</dbReference>
<keyword evidence="4" id="KW-1185">Reference proteome</keyword>